<dbReference type="InterPro" id="IPR012678">
    <property type="entry name" value="Ribosomal_uL23/eL15/eS24_sf"/>
</dbReference>
<dbReference type="FunFam" id="3.30.70.330:FF:000001">
    <property type="entry name" value="50S ribosomal protein L23"/>
    <property type="match status" value="1"/>
</dbReference>
<dbReference type="InterPro" id="IPR012677">
    <property type="entry name" value="Nucleotide-bd_a/b_plait_sf"/>
</dbReference>
<evidence type="ECO:0000256" key="2">
    <source>
        <dbReference type="ARBA" id="ARBA00022730"/>
    </source>
</evidence>
<dbReference type="Gene3D" id="3.30.70.330">
    <property type="match status" value="1"/>
</dbReference>
<keyword evidence="4 6" id="KW-0689">Ribosomal protein</keyword>
<dbReference type="EMBL" id="KT006934">
    <property type="protein sequence ID" value="AKQ00720.1"/>
    <property type="molecule type" value="Genomic_DNA"/>
</dbReference>
<accession>A0A0H4T244</accession>
<dbReference type="InterPro" id="IPR001014">
    <property type="entry name" value="Ribosomal_uL23_CS"/>
</dbReference>
<keyword evidence="3 6" id="KW-0694">RNA-binding</keyword>
<evidence type="ECO:0000256" key="4">
    <source>
        <dbReference type="ARBA" id="ARBA00022980"/>
    </source>
</evidence>
<evidence type="ECO:0000256" key="3">
    <source>
        <dbReference type="ARBA" id="ARBA00022884"/>
    </source>
</evidence>
<comment type="function">
    <text evidence="6">One of the early assembly proteins it binds 23S rRNA. One of the proteins that surrounds the polypeptide exit tunnel on the outside of the ribosome. Forms the main docking site for trigger factor binding to the ribosome.</text>
</comment>
<dbReference type="PROSITE" id="PS00050">
    <property type="entry name" value="RIBOSOMAL_L23"/>
    <property type="match status" value="1"/>
</dbReference>
<dbReference type="AlphaFoldDB" id="A0A0H4T244"/>
<proteinExistence type="inferred from homology"/>
<dbReference type="GO" id="GO:0006412">
    <property type="term" value="P:translation"/>
    <property type="evidence" value="ECO:0007669"/>
    <property type="project" value="UniProtKB-UniRule"/>
</dbReference>
<dbReference type="GO" id="GO:0005840">
    <property type="term" value="C:ribosome"/>
    <property type="evidence" value="ECO:0007669"/>
    <property type="project" value="UniProtKB-KW"/>
</dbReference>
<dbReference type="SUPFAM" id="SSF54189">
    <property type="entry name" value="Ribosomal proteins S24e, L23 and L15e"/>
    <property type="match status" value="1"/>
</dbReference>
<dbReference type="GO" id="GO:1990904">
    <property type="term" value="C:ribonucleoprotein complex"/>
    <property type="evidence" value="ECO:0007669"/>
    <property type="project" value="UniProtKB-KW"/>
</dbReference>
<name>A0A0H4T244_9DELT</name>
<dbReference type="Pfam" id="PF00276">
    <property type="entry name" value="Ribosomal_L23"/>
    <property type="match status" value="1"/>
</dbReference>
<dbReference type="GO" id="GO:0019843">
    <property type="term" value="F:rRNA binding"/>
    <property type="evidence" value="ECO:0007669"/>
    <property type="project" value="UniProtKB-UniRule"/>
</dbReference>
<comment type="similarity">
    <text evidence="1 6 7">Belongs to the universal ribosomal protein uL23 family.</text>
</comment>
<dbReference type="NCBIfam" id="NF004363">
    <property type="entry name" value="PRK05738.2-4"/>
    <property type="match status" value="1"/>
</dbReference>
<reference evidence="8" key="1">
    <citation type="journal article" date="2015" name="ISME J.">
        <title>Aquifer environment selects for microbial species cohorts in sediment and groundwater.</title>
        <authorList>
            <person name="Hug L.A."/>
            <person name="Thomas B.C."/>
            <person name="Brown C.T."/>
            <person name="Frischkorn K.R."/>
            <person name="Williams K.H."/>
            <person name="Tringe S.G."/>
            <person name="Banfield J.F."/>
        </authorList>
    </citation>
    <scope>NUCLEOTIDE SEQUENCE</scope>
</reference>
<protein>
    <recommendedName>
        <fullName evidence="6">Large ribosomal subunit protein uL23</fullName>
    </recommendedName>
</protein>
<dbReference type="PANTHER" id="PTHR11620">
    <property type="entry name" value="60S RIBOSOMAL PROTEIN L23A"/>
    <property type="match status" value="1"/>
</dbReference>
<evidence type="ECO:0000256" key="7">
    <source>
        <dbReference type="RuleBase" id="RU003934"/>
    </source>
</evidence>
<evidence type="ECO:0000256" key="1">
    <source>
        <dbReference type="ARBA" id="ARBA00006700"/>
    </source>
</evidence>
<dbReference type="GO" id="GO:0003735">
    <property type="term" value="F:structural constituent of ribosome"/>
    <property type="evidence" value="ECO:0007669"/>
    <property type="project" value="InterPro"/>
</dbReference>
<organism evidence="8">
    <name type="scientific">uncultured delta proteobacterium Rifle_16ft_4_minimus_10129</name>
    <dbReference type="NCBI Taxonomy" id="1665172"/>
    <lineage>
        <taxon>Bacteria</taxon>
        <taxon>Deltaproteobacteria</taxon>
        <taxon>environmental samples</taxon>
    </lineage>
</organism>
<evidence type="ECO:0000313" key="8">
    <source>
        <dbReference type="EMBL" id="AKQ00720.1"/>
    </source>
</evidence>
<evidence type="ECO:0000256" key="5">
    <source>
        <dbReference type="ARBA" id="ARBA00023274"/>
    </source>
</evidence>
<dbReference type="InterPro" id="IPR013025">
    <property type="entry name" value="Ribosomal_uL23-like"/>
</dbReference>
<comment type="subunit">
    <text evidence="6">Part of the 50S ribosomal subunit. Contacts protein L29, and trigger factor when it is bound to the ribosome.</text>
</comment>
<sequence>MKDIYSIVKKPVITEKVTMMLGVKNKVAFWVEPSSNKNEIKRAVEKIFNVTVLDVNTEKVPGKIKKVGRFEGKTSTRKKAYITLKEGDKIPIFEGV</sequence>
<gene>
    <name evidence="6 8" type="primary">rplW</name>
</gene>
<evidence type="ECO:0000256" key="6">
    <source>
        <dbReference type="HAMAP-Rule" id="MF_01369"/>
    </source>
</evidence>
<keyword evidence="5 6" id="KW-0687">Ribonucleoprotein</keyword>
<keyword evidence="2 6" id="KW-0699">rRNA-binding</keyword>
<dbReference type="HAMAP" id="MF_01369_B">
    <property type="entry name" value="Ribosomal_uL23_B"/>
    <property type="match status" value="1"/>
</dbReference>